<dbReference type="AlphaFoldDB" id="A0A8S1R904"/>
<dbReference type="EMBL" id="CAJJDN010000144">
    <property type="protein sequence ID" value="CAD8123455.1"/>
    <property type="molecule type" value="Genomic_DNA"/>
</dbReference>
<sequence>MKLWLLKNTKKQIKMNTKQFIKRISVIQLKSKQQIRLNSFPIIVQKIDYQRLNYDLKNQYFLQMVYGVDQLHELGLFHRDLKPKNFVYFEKPNNQKIIKLKDFEFKNCFVETQYYIAPEVINSTFYDKSVDIWTLGTIWYEMLTNYFMVIVNPKYLIKYYVVVNQIQIKKFKTNKIFNKKKKIQLKRCLKIFLTKEQN</sequence>
<comment type="caution">
    <text evidence="2">The sequence shown here is derived from an EMBL/GenBank/DDBJ whole genome shotgun (WGS) entry which is preliminary data.</text>
</comment>
<dbReference type="OrthoDB" id="10252171at2759"/>
<dbReference type="GO" id="GO:0005737">
    <property type="term" value="C:cytoplasm"/>
    <property type="evidence" value="ECO:0007669"/>
    <property type="project" value="TreeGrafter"/>
</dbReference>
<evidence type="ECO:0000313" key="2">
    <source>
        <dbReference type="EMBL" id="CAD8123455.1"/>
    </source>
</evidence>
<feature type="domain" description="Protein kinase" evidence="1">
    <location>
        <begin position="1"/>
        <end position="198"/>
    </location>
</feature>
<keyword evidence="3" id="KW-1185">Reference proteome</keyword>
<dbReference type="Proteomes" id="UP000692954">
    <property type="component" value="Unassembled WGS sequence"/>
</dbReference>
<evidence type="ECO:0000313" key="3">
    <source>
        <dbReference type="Proteomes" id="UP000692954"/>
    </source>
</evidence>
<dbReference type="GO" id="GO:0044773">
    <property type="term" value="P:mitotic DNA damage checkpoint signaling"/>
    <property type="evidence" value="ECO:0007669"/>
    <property type="project" value="TreeGrafter"/>
</dbReference>
<gene>
    <name evidence="2" type="ORF">PSON_ATCC_30995.1.T1440165</name>
</gene>
<evidence type="ECO:0000259" key="1">
    <source>
        <dbReference type="PROSITE" id="PS50011"/>
    </source>
</evidence>
<dbReference type="InterPro" id="IPR008271">
    <property type="entry name" value="Ser/Thr_kinase_AS"/>
</dbReference>
<reference evidence="2" key="1">
    <citation type="submission" date="2021-01" db="EMBL/GenBank/DDBJ databases">
        <authorList>
            <consortium name="Genoscope - CEA"/>
            <person name="William W."/>
        </authorList>
    </citation>
    <scope>NUCLEOTIDE SEQUENCE</scope>
</reference>
<dbReference type="Pfam" id="PF00069">
    <property type="entry name" value="Pkinase"/>
    <property type="match status" value="1"/>
</dbReference>
<name>A0A8S1R904_9CILI</name>
<proteinExistence type="predicted"/>
<dbReference type="GO" id="GO:0004674">
    <property type="term" value="F:protein serine/threonine kinase activity"/>
    <property type="evidence" value="ECO:0007669"/>
    <property type="project" value="TreeGrafter"/>
</dbReference>
<organism evidence="2 3">
    <name type="scientific">Paramecium sonneborni</name>
    <dbReference type="NCBI Taxonomy" id="65129"/>
    <lineage>
        <taxon>Eukaryota</taxon>
        <taxon>Sar</taxon>
        <taxon>Alveolata</taxon>
        <taxon>Ciliophora</taxon>
        <taxon>Intramacronucleata</taxon>
        <taxon>Oligohymenophorea</taxon>
        <taxon>Peniculida</taxon>
        <taxon>Parameciidae</taxon>
        <taxon>Paramecium</taxon>
    </lineage>
</organism>
<dbReference type="SMART" id="SM00220">
    <property type="entry name" value="S_TKc"/>
    <property type="match status" value="1"/>
</dbReference>
<dbReference type="GO" id="GO:0005524">
    <property type="term" value="F:ATP binding"/>
    <property type="evidence" value="ECO:0007669"/>
    <property type="project" value="InterPro"/>
</dbReference>
<protein>
    <recommendedName>
        <fullName evidence="1">Protein kinase domain-containing protein</fullName>
    </recommendedName>
</protein>
<accession>A0A8S1R904</accession>
<dbReference type="GO" id="GO:0005634">
    <property type="term" value="C:nucleus"/>
    <property type="evidence" value="ECO:0007669"/>
    <property type="project" value="TreeGrafter"/>
</dbReference>
<dbReference type="PANTHER" id="PTHR44167:SF24">
    <property type="entry name" value="SERINE_THREONINE-PROTEIN KINASE CHK2"/>
    <property type="match status" value="1"/>
</dbReference>
<dbReference type="PROSITE" id="PS00108">
    <property type="entry name" value="PROTEIN_KINASE_ST"/>
    <property type="match status" value="1"/>
</dbReference>
<dbReference type="PANTHER" id="PTHR44167">
    <property type="entry name" value="OVARIAN-SPECIFIC SERINE/THREONINE-PROTEIN KINASE LOK-RELATED"/>
    <property type="match status" value="1"/>
</dbReference>
<dbReference type="PROSITE" id="PS50011">
    <property type="entry name" value="PROTEIN_KINASE_DOM"/>
    <property type="match status" value="1"/>
</dbReference>
<dbReference type="InterPro" id="IPR000719">
    <property type="entry name" value="Prot_kinase_dom"/>
</dbReference>